<dbReference type="AlphaFoldDB" id="A0A346PPX8"/>
<dbReference type="EC" id="3.1.4.1" evidence="1"/>
<proteinExistence type="predicted"/>
<dbReference type="GO" id="GO:0047429">
    <property type="term" value="F:nucleoside triphosphate diphosphatase activity"/>
    <property type="evidence" value="ECO:0007669"/>
    <property type="project" value="UniProtKB-EC"/>
</dbReference>
<dbReference type="Pfam" id="PF01663">
    <property type="entry name" value="Phosphodiest"/>
    <property type="match status" value="1"/>
</dbReference>
<dbReference type="InterPro" id="IPR002591">
    <property type="entry name" value="Phosphodiest/P_Trfase"/>
</dbReference>
<dbReference type="Gene3D" id="3.40.720.10">
    <property type="entry name" value="Alkaline Phosphatase, subunit A"/>
    <property type="match status" value="1"/>
</dbReference>
<dbReference type="Proteomes" id="UP000258613">
    <property type="component" value="Chromosome"/>
</dbReference>
<dbReference type="KEGG" id="nag:AArcMg_1561"/>
<dbReference type="EC" id="3.6.1.9" evidence="1"/>
<keyword evidence="1" id="KW-0378">Hydrolase</keyword>
<sequence>MTLEPVITAMRTDLESRLRVDLLEDGYLEPSYDSYCFANVPETVRRELGVVDGTTRALPEDVLADVDNSYERVFVVLVDGFGLELWKRHREDHPLLERIEERGTVTPLTSIYPSETAAALTTFHTGRLPTSHGVLGWEVYDPADDASYEAFSTTVTAGDESTDYELQDVFVGDPIYPALEAAGVDCRHVVPFAETYDGATCHSYGTVDGPGHGLEGLEEAVEEAFTAAADPAYLFAYLPQVDTVAHAYGTTSDPYREAVRETFDALDRALSGLGDTAREDTLVLLTADHGHVDTDPDRNVDLERFDDVMAALERHGTGEPVRYAGSPRNVHLHLREPEESRDDIRETLEDALEAQVITREEALECGLFGRGEQSQTFRRRLGDLVVCHRELSVWYGSDRPKLELVGMHGGLHPDEMLVPFAAVDLEAVC</sequence>
<gene>
    <name evidence="1" type="ORF">AArcMg_1561</name>
</gene>
<dbReference type="PANTHER" id="PTHR10151:SF120">
    <property type="entry name" value="BIS(5'-ADENOSYL)-TRIPHOSPHATASE"/>
    <property type="match status" value="1"/>
</dbReference>
<dbReference type="PANTHER" id="PTHR10151">
    <property type="entry name" value="ECTONUCLEOTIDE PYROPHOSPHATASE/PHOSPHODIESTERASE"/>
    <property type="match status" value="1"/>
</dbReference>
<dbReference type="GO" id="GO:0004528">
    <property type="term" value="F:phosphodiesterase I activity"/>
    <property type="evidence" value="ECO:0007669"/>
    <property type="project" value="UniProtKB-EC"/>
</dbReference>
<evidence type="ECO:0000313" key="1">
    <source>
        <dbReference type="EMBL" id="AXR81573.1"/>
    </source>
</evidence>
<keyword evidence="2" id="KW-1185">Reference proteome</keyword>
<evidence type="ECO:0000313" key="2">
    <source>
        <dbReference type="Proteomes" id="UP000258613"/>
    </source>
</evidence>
<dbReference type="SUPFAM" id="SSF53649">
    <property type="entry name" value="Alkaline phosphatase-like"/>
    <property type="match status" value="1"/>
</dbReference>
<accession>A0A346PPX8</accession>
<reference evidence="2" key="1">
    <citation type="submission" date="2018-02" db="EMBL/GenBank/DDBJ databases">
        <title>Phenotypic and genomic properties of facultatively anaerobic sulfur-reducing natronoarchaea from hypersaline soda lakes.</title>
        <authorList>
            <person name="Sorokin D.Y."/>
            <person name="Kublanov I.V."/>
            <person name="Roman P."/>
            <person name="Sinninghe Damste J.S."/>
            <person name="Golyshin P.N."/>
            <person name="Rojo D."/>
            <person name="Ciordia S."/>
            <person name="Mena M.D.C."/>
            <person name="Ferrer M."/>
            <person name="Messina E."/>
            <person name="Smedile F."/>
            <person name="La Spada G."/>
            <person name="La Cono V."/>
            <person name="Yakimov M.M."/>
        </authorList>
    </citation>
    <scope>NUCLEOTIDE SEQUENCE [LARGE SCALE GENOMIC DNA]</scope>
    <source>
        <strain evidence="2">AArc-Mg</strain>
    </source>
</reference>
<dbReference type="EMBL" id="CP027033">
    <property type="protein sequence ID" value="AXR81573.1"/>
    <property type="molecule type" value="Genomic_DNA"/>
</dbReference>
<name>A0A346PPX8_9EURY</name>
<dbReference type="InterPro" id="IPR017850">
    <property type="entry name" value="Alkaline_phosphatase_core_sf"/>
</dbReference>
<organism evidence="1 2">
    <name type="scientific">Natrarchaeobaculum sulfurireducens</name>
    <dbReference type="NCBI Taxonomy" id="2044521"/>
    <lineage>
        <taxon>Archaea</taxon>
        <taxon>Methanobacteriati</taxon>
        <taxon>Methanobacteriota</taxon>
        <taxon>Stenosarchaea group</taxon>
        <taxon>Halobacteria</taxon>
        <taxon>Halobacteriales</taxon>
        <taxon>Natrialbaceae</taxon>
        <taxon>Natrarchaeobaculum</taxon>
    </lineage>
</organism>
<protein>
    <submittedName>
        <fullName evidence="1">Alkaline phosphodiesterase I /Nucleotide pyrophosphatase</fullName>
        <ecNumber evidence="1">3.1.4.1</ecNumber>
        <ecNumber evidence="1">3.6.1.9</ecNumber>
    </submittedName>
</protein>